<evidence type="ECO:0000313" key="3">
    <source>
        <dbReference type="EMBL" id="PRQ51472.1"/>
    </source>
</evidence>
<keyword evidence="4" id="KW-1185">Reference proteome</keyword>
<dbReference type="InterPro" id="IPR044552">
    <property type="entry name" value="GLIP1-5/GLL25"/>
</dbReference>
<proteinExistence type="inferred from homology"/>
<comment type="caution">
    <text evidence="3">The sequence shown here is derived from an EMBL/GenBank/DDBJ whole genome shotgun (WGS) entry which is preliminary data.</text>
</comment>
<evidence type="ECO:0000313" key="4">
    <source>
        <dbReference type="Proteomes" id="UP000238479"/>
    </source>
</evidence>
<protein>
    <submittedName>
        <fullName evidence="3">Putative carboxylesterase</fullName>
        <ecNumber evidence="3">3.1.1.1</ecNumber>
    </submittedName>
</protein>
<sequence length="268" mass="29317">MLPPYLQPGPHDFTDGSNFASGGAGALATTNTGTVASFPMQLSYFRNVTKLLQQKLGHLEAKRILRNAVYLISIGGCDYFSFYATNPNATEPQQEEYVAIVIGNLTTVLQGIYNLGGRKIAFQNVGSLGCLPAMRQIFGVTEGCVEGLLSLANLHNTALANVLKELESQLSGFKYSIFNYYDATEDRYLNPATYGFTNGSDGCCGTGPYRGVDCAIEPFELCEDLPEYVWFDGGHSTERANFQYAKLIWSGTPNTTGPYNVQQLFQQV</sequence>
<dbReference type="Pfam" id="PF00657">
    <property type="entry name" value="Lipase_GDSL"/>
    <property type="match status" value="1"/>
</dbReference>
<gene>
    <name evidence="3" type="ORF">RchiOBHm_Chr2g0144821</name>
</gene>
<name>A0A2P6RYI0_ROSCH</name>
<dbReference type="Gramene" id="PRQ51472">
    <property type="protein sequence ID" value="PRQ51472"/>
    <property type="gene ID" value="RchiOBHm_Chr2g0144821"/>
</dbReference>
<dbReference type="GO" id="GO:0016298">
    <property type="term" value="F:lipase activity"/>
    <property type="evidence" value="ECO:0007669"/>
    <property type="project" value="TreeGrafter"/>
</dbReference>
<dbReference type="OMA" id="FELCEDL"/>
<dbReference type="EC" id="3.1.1.1" evidence="3"/>
<dbReference type="PANTHER" id="PTHR45966">
    <property type="entry name" value="GDSL-LIKE LIPASE/ACYLHYDROLASE"/>
    <property type="match status" value="1"/>
</dbReference>
<evidence type="ECO:0000256" key="2">
    <source>
        <dbReference type="ARBA" id="ARBA00022729"/>
    </source>
</evidence>
<dbReference type="Gene3D" id="3.40.50.1110">
    <property type="entry name" value="SGNH hydrolase"/>
    <property type="match status" value="1"/>
</dbReference>
<dbReference type="PANTHER" id="PTHR45966:SF12">
    <property type="entry name" value="GDSL ESTERASE_LIPASE 1-LIKE ISOFORM X2"/>
    <property type="match status" value="1"/>
</dbReference>
<dbReference type="InterPro" id="IPR036514">
    <property type="entry name" value="SGNH_hydro_sf"/>
</dbReference>
<dbReference type="InterPro" id="IPR001087">
    <property type="entry name" value="GDSL"/>
</dbReference>
<dbReference type="Proteomes" id="UP000238479">
    <property type="component" value="Chromosome 2"/>
</dbReference>
<comment type="similarity">
    <text evidence="1">Belongs to the 'GDSL' lipolytic enzyme family.</text>
</comment>
<keyword evidence="3" id="KW-0378">Hydrolase</keyword>
<evidence type="ECO:0000256" key="1">
    <source>
        <dbReference type="ARBA" id="ARBA00008668"/>
    </source>
</evidence>
<dbReference type="EMBL" id="PDCK01000040">
    <property type="protein sequence ID" value="PRQ51472.1"/>
    <property type="molecule type" value="Genomic_DNA"/>
</dbReference>
<reference evidence="3 4" key="1">
    <citation type="journal article" date="2018" name="Nat. Genet.">
        <title>The Rosa genome provides new insights in the design of modern roses.</title>
        <authorList>
            <person name="Bendahmane M."/>
        </authorList>
    </citation>
    <scope>NUCLEOTIDE SEQUENCE [LARGE SCALE GENOMIC DNA]</scope>
    <source>
        <strain evidence="4">cv. Old Blush</strain>
    </source>
</reference>
<dbReference type="AlphaFoldDB" id="A0A2P6RYI0"/>
<keyword evidence="2" id="KW-0732">Signal</keyword>
<organism evidence="3 4">
    <name type="scientific">Rosa chinensis</name>
    <name type="common">China rose</name>
    <dbReference type="NCBI Taxonomy" id="74649"/>
    <lineage>
        <taxon>Eukaryota</taxon>
        <taxon>Viridiplantae</taxon>
        <taxon>Streptophyta</taxon>
        <taxon>Embryophyta</taxon>
        <taxon>Tracheophyta</taxon>
        <taxon>Spermatophyta</taxon>
        <taxon>Magnoliopsida</taxon>
        <taxon>eudicotyledons</taxon>
        <taxon>Gunneridae</taxon>
        <taxon>Pentapetalae</taxon>
        <taxon>rosids</taxon>
        <taxon>fabids</taxon>
        <taxon>Rosales</taxon>
        <taxon>Rosaceae</taxon>
        <taxon>Rosoideae</taxon>
        <taxon>Rosoideae incertae sedis</taxon>
        <taxon>Rosa</taxon>
    </lineage>
</organism>
<dbReference type="GO" id="GO:0106435">
    <property type="term" value="F:carboxylesterase activity"/>
    <property type="evidence" value="ECO:0007669"/>
    <property type="project" value="UniProtKB-EC"/>
</dbReference>
<accession>A0A2P6RYI0</accession>